<reference evidence="2" key="2">
    <citation type="submission" date="2015-01" db="EMBL/GenBank/DDBJ databases">
        <title>Evolutionary Origins and Diversification of the Mycorrhizal Mutualists.</title>
        <authorList>
            <consortium name="DOE Joint Genome Institute"/>
            <consortium name="Mycorrhizal Genomics Consortium"/>
            <person name="Kohler A."/>
            <person name="Kuo A."/>
            <person name="Nagy L.G."/>
            <person name="Floudas D."/>
            <person name="Copeland A."/>
            <person name="Barry K.W."/>
            <person name="Cichocki N."/>
            <person name="Veneault-Fourrey C."/>
            <person name="LaButti K."/>
            <person name="Lindquist E.A."/>
            <person name="Lipzen A."/>
            <person name="Lundell T."/>
            <person name="Morin E."/>
            <person name="Murat C."/>
            <person name="Riley R."/>
            <person name="Ohm R."/>
            <person name="Sun H."/>
            <person name="Tunlid A."/>
            <person name="Henrissat B."/>
            <person name="Grigoriev I.V."/>
            <person name="Hibbett D.S."/>
            <person name="Martin F."/>
        </authorList>
    </citation>
    <scope>NUCLEOTIDE SEQUENCE [LARGE SCALE GENOMIC DNA]</scope>
    <source>
        <strain evidence="2">441</strain>
    </source>
</reference>
<gene>
    <name evidence="1" type="ORF">PISMIDRAFT_615374</name>
</gene>
<organism evidence="1 2">
    <name type="scientific">Pisolithus microcarpus 441</name>
    <dbReference type="NCBI Taxonomy" id="765257"/>
    <lineage>
        <taxon>Eukaryota</taxon>
        <taxon>Fungi</taxon>
        <taxon>Dikarya</taxon>
        <taxon>Basidiomycota</taxon>
        <taxon>Agaricomycotina</taxon>
        <taxon>Agaricomycetes</taxon>
        <taxon>Agaricomycetidae</taxon>
        <taxon>Boletales</taxon>
        <taxon>Sclerodermatineae</taxon>
        <taxon>Pisolithaceae</taxon>
        <taxon>Pisolithus</taxon>
    </lineage>
</organism>
<dbReference type="EMBL" id="KN833774">
    <property type="protein sequence ID" value="KIK19944.1"/>
    <property type="molecule type" value="Genomic_DNA"/>
</dbReference>
<dbReference type="Proteomes" id="UP000054018">
    <property type="component" value="Unassembled WGS sequence"/>
</dbReference>
<dbReference type="HOGENOM" id="CLU_2832173_0_0_1"/>
<evidence type="ECO:0000313" key="1">
    <source>
        <dbReference type="EMBL" id="KIK19944.1"/>
    </source>
</evidence>
<keyword evidence="2" id="KW-1185">Reference proteome</keyword>
<evidence type="ECO:0000313" key="2">
    <source>
        <dbReference type="Proteomes" id="UP000054018"/>
    </source>
</evidence>
<protein>
    <submittedName>
        <fullName evidence="1">Uncharacterized protein</fullName>
    </submittedName>
</protein>
<sequence length="66" mass="7241">MHADLVHCLYVALGSIGCEWSHSRWCWMHADHVHCLPVALGFIGSEWSGGGCMLTMFTATLLHLGS</sequence>
<accession>A0A0C9Z0Z2</accession>
<proteinExistence type="predicted"/>
<dbReference type="OrthoDB" id="10327128at2759"/>
<dbReference type="AlphaFoldDB" id="A0A0C9Z0Z2"/>
<reference evidence="1 2" key="1">
    <citation type="submission" date="2014-04" db="EMBL/GenBank/DDBJ databases">
        <authorList>
            <consortium name="DOE Joint Genome Institute"/>
            <person name="Kuo A."/>
            <person name="Kohler A."/>
            <person name="Costa M.D."/>
            <person name="Nagy L.G."/>
            <person name="Floudas D."/>
            <person name="Copeland A."/>
            <person name="Barry K.W."/>
            <person name="Cichocki N."/>
            <person name="Veneault-Fourrey C."/>
            <person name="LaButti K."/>
            <person name="Lindquist E.A."/>
            <person name="Lipzen A."/>
            <person name="Lundell T."/>
            <person name="Morin E."/>
            <person name="Murat C."/>
            <person name="Sun H."/>
            <person name="Tunlid A."/>
            <person name="Henrissat B."/>
            <person name="Grigoriev I.V."/>
            <person name="Hibbett D.S."/>
            <person name="Martin F."/>
            <person name="Nordberg H.P."/>
            <person name="Cantor M.N."/>
            <person name="Hua S.X."/>
        </authorList>
    </citation>
    <scope>NUCLEOTIDE SEQUENCE [LARGE SCALE GENOMIC DNA]</scope>
    <source>
        <strain evidence="1 2">441</strain>
    </source>
</reference>
<name>A0A0C9Z0Z2_9AGAM</name>